<evidence type="ECO:0000313" key="3">
    <source>
        <dbReference type="Proteomes" id="UP000641954"/>
    </source>
</evidence>
<dbReference type="EMBL" id="JACJSK010000024">
    <property type="protein sequence ID" value="MBD2545563.1"/>
    <property type="molecule type" value="Genomic_DNA"/>
</dbReference>
<dbReference type="InterPro" id="IPR007922">
    <property type="entry name" value="DciA-like"/>
</dbReference>
<accession>A0ABR8EHE1</accession>
<evidence type="ECO:0000313" key="2">
    <source>
        <dbReference type="EMBL" id="MBD2545563.1"/>
    </source>
</evidence>
<comment type="caution">
    <text evidence="2">The sequence shown here is derived from an EMBL/GenBank/DDBJ whole genome shotgun (WGS) entry which is preliminary data.</text>
</comment>
<name>A0ABR8EHE1_9CYAN</name>
<dbReference type="PANTHER" id="PTHR36456">
    <property type="entry name" value="UPF0232 PROTEIN SCO3875"/>
    <property type="match status" value="1"/>
</dbReference>
<gene>
    <name evidence="2" type="ORF">H6G72_17330</name>
</gene>
<sequence>MDFKSLDQLLKNVAGLPIAQKIKEHQQLLQAWQQAVGFSVAKVTRPIAIDRDILQIATASAVLAQDLTFKRRQILVKLNPHLPTPVRDIRFSAQKWTEAQTSNGRSGSAPLSRSPLTQPQTLLPQHPSRINPPTEQIISDQNTPTATPQQAFQAWATRIQNQSKNWPLCPQCQCPTPPGEIERWTVCGICAVKQMKL</sequence>
<organism evidence="2 3">
    <name type="scientific">Planktothricoides raciborskii FACHB-1370</name>
    <dbReference type="NCBI Taxonomy" id="2949576"/>
    <lineage>
        <taxon>Bacteria</taxon>
        <taxon>Bacillati</taxon>
        <taxon>Cyanobacteriota</taxon>
        <taxon>Cyanophyceae</taxon>
        <taxon>Oscillatoriophycideae</taxon>
        <taxon>Oscillatoriales</taxon>
        <taxon>Oscillatoriaceae</taxon>
        <taxon>Planktothricoides</taxon>
    </lineage>
</organism>
<feature type="compositionally biased region" description="Polar residues" evidence="1">
    <location>
        <begin position="97"/>
        <end position="123"/>
    </location>
</feature>
<evidence type="ECO:0000256" key="1">
    <source>
        <dbReference type="SAM" id="MobiDB-lite"/>
    </source>
</evidence>
<reference evidence="2 3" key="1">
    <citation type="journal article" date="2020" name="ISME J.">
        <title>Comparative genomics reveals insights into cyanobacterial evolution and habitat adaptation.</title>
        <authorList>
            <person name="Chen M.Y."/>
            <person name="Teng W.K."/>
            <person name="Zhao L."/>
            <person name="Hu C.X."/>
            <person name="Zhou Y.K."/>
            <person name="Han B.P."/>
            <person name="Song L.R."/>
            <person name="Shu W.S."/>
        </authorList>
    </citation>
    <scope>NUCLEOTIDE SEQUENCE [LARGE SCALE GENOMIC DNA]</scope>
    <source>
        <strain evidence="2 3">FACHB-1370</strain>
    </source>
</reference>
<feature type="compositionally biased region" description="Polar residues" evidence="1">
    <location>
        <begin position="131"/>
        <end position="149"/>
    </location>
</feature>
<dbReference type="Proteomes" id="UP000641954">
    <property type="component" value="Unassembled WGS sequence"/>
</dbReference>
<protein>
    <submittedName>
        <fullName evidence="2">DUF721 domain-containing protein</fullName>
    </submittedName>
</protein>
<proteinExistence type="predicted"/>
<feature type="region of interest" description="Disordered" evidence="1">
    <location>
        <begin position="97"/>
        <end position="149"/>
    </location>
</feature>
<dbReference type="PANTHER" id="PTHR36456:SF1">
    <property type="entry name" value="UPF0232 PROTEIN SCO3875"/>
    <property type="match status" value="1"/>
</dbReference>
<dbReference type="Pfam" id="PF05258">
    <property type="entry name" value="DciA"/>
    <property type="match status" value="1"/>
</dbReference>
<keyword evidence="3" id="KW-1185">Reference proteome</keyword>